<dbReference type="RefSeq" id="WP_112784392.1">
    <property type="nucleotide sequence ID" value="NZ_CP030041.1"/>
</dbReference>
<evidence type="ECO:0000313" key="3">
    <source>
        <dbReference type="Proteomes" id="UP000248688"/>
    </source>
</evidence>
<sequence>MKWENNEDSEYVLSRLDADRNVTNFFYPPSVASSDENICPCNWHVSTDEDWKTLERHLGIAESDLESTHHLRGIAAELADKVMANDWSDYYPTNFTDVTTSNASKFSAYPTGGIDWDYESDYYFSINADDVGIWYSISDEARASNLFSRAIAPNGNGVYDGSAIHRGRSGYGSHLPIRCVKD</sequence>
<reference evidence="2 3" key="1">
    <citation type="submission" date="2018-06" db="EMBL/GenBank/DDBJ databases">
        <title>Echinicola strongylocentroti sp. nov., isolated from a sea urchin Strongylocentrotus intermedius.</title>
        <authorList>
            <person name="Bae S.S."/>
        </authorList>
    </citation>
    <scope>NUCLEOTIDE SEQUENCE [LARGE SCALE GENOMIC DNA]</scope>
    <source>
        <strain evidence="2 3">MEBiC08714</strain>
    </source>
</reference>
<organism evidence="2 3">
    <name type="scientific">Echinicola strongylocentroti</name>
    <dbReference type="NCBI Taxonomy" id="1795355"/>
    <lineage>
        <taxon>Bacteria</taxon>
        <taxon>Pseudomonadati</taxon>
        <taxon>Bacteroidota</taxon>
        <taxon>Cytophagia</taxon>
        <taxon>Cytophagales</taxon>
        <taxon>Cyclobacteriaceae</taxon>
        <taxon>Echinicola</taxon>
    </lineage>
</organism>
<dbReference type="EMBL" id="CP030041">
    <property type="protein sequence ID" value="AWW31015.1"/>
    <property type="molecule type" value="Genomic_DNA"/>
</dbReference>
<dbReference type="Pfam" id="PF09603">
    <property type="entry name" value="Fib_succ_major"/>
    <property type="match status" value="1"/>
</dbReference>
<accession>A0A2Z4IJD2</accession>
<dbReference type="InterPro" id="IPR011871">
    <property type="entry name" value="Fib_succ_major"/>
</dbReference>
<feature type="domain" description="Fibrobacter succinogenes major paralogous" evidence="1">
    <location>
        <begin position="3"/>
        <end position="181"/>
    </location>
</feature>
<dbReference type="AlphaFoldDB" id="A0A2Z4IJD2"/>
<gene>
    <name evidence="2" type="ORF">DN752_13270</name>
</gene>
<evidence type="ECO:0000259" key="1">
    <source>
        <dbReference type="Pfam" id="PF09603"/>
    </source>
</evidence>
<dbReference type="Proteomes" id="UP000248688">
    <property type="component" value="Chromosome"/>
</dbReference>
<proteinExistence type="predicted"/>
<name>A0A2Z4IJD2_9BACT</name>
<dbReference type="OrthoDB" id="9805760at2"/>
<keyword evidence="3" id="KW-1185">Reference proteome</keyword>
<evidence type="ECO:0000313" key="2">
    <source>
        <dbReference type="EMBL" id="AWW31015.1"/>
    </source>
</evidence>
<protein>
    <recommendedName>
        <fullName evidence="1">Fibrobacter succinogenes major paralogous domain-containing protein</fullName>
    </recommendedName>
</protein>
<dbReference type="KEGG" id="est:DN752_13270"/>